<dbReference type="EMBL" id="LAYC01000003">
    <property type="protein sequence ID" value="KYK55914.1"/>
    <property type="molecule type" value="Genomic_DNA"/>
</dbReference>
<comment type="caution">
    <text evidence="2">The sequence shown here is derived from an EMBL/GenBank/DDBJ whole genome shotgun (WGS) entry which is preliminary data.</text>
</comment>
<feature type="region of interest" description="Disordered" evidence="1">
    <location>
        <begin position="333"/>
        <end position="357"/>
    </location>
</feature>
<protein>
    <submittedName>
        <fullName evidence="2">Uncharacterized protein</fullName>
    </submittedName>
</protein>
<evidence type="ECO:0000313" key="3">
    <source>
        <dbReference type="Proteomes" id="UP000076580"/>
    </source>
</evidence>
<dbReference type="InParanoid" id="A0A151GFQ5"/>
<sequence length="465" mass="52419">MADEARQTLQHDHSNWSQGSRLRTMPIVFHTAGLTEPLNQTPSTEIPYSNTYDPRQNLTHKQVVPTPSNGGRDGEVKTGLEEFNMSSQDPVNTEKTSQHILFYYDIARSNHCQTQDKLSIDIPQRELTTDDSSSDEIILFRGRNKNTRKSPPREMDFVHSRHSPTLSDQESPDQLNEPEGAPVLDLGDMHIDVKLKQRGRARLCTPHGHGGCVRRRRNSDDDAMLADYISNLQEHGELGEVMQQNNHNRRELGNPETDVNDHAPPNAEEPKRSYFDASTPSGGCPPQSDDARCDILRATTFPFVGPADRREREVHDKVQDQTVAILPAGRRIGHNSSMSNVDAGSHDSASSLTAMNEAPRPRVCNEFDLMDWDRPSLRRKKGGGHKATRCFNDVESDLEEHLHVAWKSDRLRKKERKKQREALHTLGLIGKKNKSHNLGAKYPSGMTMQEVAEELKSFLIGSEPR</sequence>
<dbReference type="GeneID" id="63720522"/>
<dbReference type="RefSeq" id="XP_040655266.1">
    <property type="nucleotide sequence ID" value="XM_040805162.1"/>
</dbReference>
<feature type="region of interest" description="Disordered" evidence="1">
    <location>
        <begin position="248"/>
        <end position="289"/>
    </location>
</feature>
<name>A0A151GFQ5_DRECN</name>
<evidence type="ECO:0000256" key="1">
    <source>
        <dbReference type="SAM" id="MobiDB-lite"/>
    </source>
</evidence>
<dbReference type="Proteomes" id="UP000076580">
    <property type="component" value="Chromosome 03"/>
</dbReference>
<dbReference type="STRING" id="98403.A0A151GFQ5"/>
<feature type="region of interest" description="Disordered" evidence="1">
    <location>
        <begin position="126"/>
        <end position="184"/>
    </location>
</feature>
<proteinExistence type="predicted"/>
<evidence type="ECO:0000313" key="2">
    <source>
        <dbReference type="EMBL" id="KYK55914.1"/>
    </source>
</evidence>
<feature type="compositionally biased region" description="Polar residues" evidence="1">
    <location>
        <begin position="334"/>
        <end position="354"/>
    </location>
</feature>
<feature type="compositionally biased region" description="Polar residues" evidence="1">
    <location>
        <begin position="163"/>
        <end position="174"/>
    </location>
</feature>
<reference evidence="2 3" key="1">
    <citation type="journal article" date="2016" name="Sci. Rep.">
        <title>Insights into Adaptations to a Near-Obligate Nematode Endoparasitic Lifestyle from the Finished Genome of Drechmeria coniospora.</title>
        <authorList>
            <person name="Zhang L."/>
            <person name="Zhou Z."/>
            <person name="Guo Q."/>
            <person name="Fokkens L."/>
            <person name="Miskei M."/>
            <person name="Pocsi I."/>
            <person name="Zhang W."/>
            <person name="Chen M."/>
            <person name="Wang L."/>
            <person name="Sun Y."/>
            <person name="Donzelli B.G."/>
            <person name="Gibson D.M."/>
            <person name="Nelson D.R."/>
            <person name="Luo J.G."/>
            <person name="Rep M."/>
            <person name="Liu H."/>
            <person name="Yang S."/>
            <person name="Wang J."/>
            <person name="Krasnoff S.B."/>
            <person name="Xu Y."/>
            <person name="Molnar I."/>
            <person name="Lin M."/>
        </authorList>
    </citation>
    <scope>NUCLEOTIDE SEQUENCE [LARGE SCALE GENOMIC DNA]</scope>
    <source>
        <strain evidence="2 3">ARSEF 6962</strain>
    </source>
</reference>
<organism evidence="2 3">
    <name type="scientific">Drechmeria coniospora</name>
    <name type="common">Nematophagous fungus</name>
    <name type="synonym">Meria coniospora</name>
    <dbReference type="NCBI Taxonomy" id="98403"/>
    <lineage>
        <taxon>Eukaryota</taxon>
        <taxon>Fungi</taxon>
        <taxon>Dikarya</taxon>
        <taxon>Ascomycota</taxon>
        <taxon>Pezizomycotina</taxon>
        <taxon>Sordariomycetes</taxon>
        <taxon>Hypocreomycetidae</taxon>
        <taxon>Hypocreales</taxon>
        <taxon>Ophiocordycipitaceae</taxon>
        <taxon>Drechmeria</taxon>
    </lineage>
</organism>
<gene>
    <name evidence="2" type="ORF">DCS_07879</name>
</gene>
<accession>A0A151GFQ5</accession>
<dbReference type="AlphaFoldDB" id="A0A151GFQ5"/>
<keyword evidence="3" id="KW-1185">Reference proteome</keyword>